<keyword evidence="5" id="KW-1185">Reference proteome</keyword>
<evidence type="ECO:0000313" key="5">
    <source>
        <dbReference type="Proteomes" id="UP000236630"/>
    </source>
</evidence>
<evidence type="ECO:0000256" key="2">
    <source>
        <dbReference type="SAM" id="MobiDB-lite"/>
    </source>
</evidence>
<feature type="compositionally biased region" description="Polar residues" evidence="2">
    <location>
        <begin position="17"/>
        <end position="29"/>
    </location>
</feature>
<evidence type="ECO:0000256" key="1">
    <source>
        <dbReference type="ARBA" id="ARBA00022737"/>
    </source>
</evidence>
<protein>
    <recommendedName>
        <fullName evidence="3">Disease resistance protein winged helix domain-containing protein</fullName>
    </recommendedName>
</protein>
<accession>A0A2H5Q5K8</accession>
<feature type="region of interest" description="Disordered" evidence="2">
    <location>
        <begin position="1"/>
        <end position="29"/>
    </location>
</feature>
<dbReference type="EMBL" id="BDQV01000223">
    <property type="protein sequence ID" value="GAY59927.1"/>
    <property type="molecule type" value="Genomic_DNA"/>
</dbReference>
<dbReference type="AlphaFoldDB" id="A0A2H5Q5K8"/>
<evidence type="ECO:0000313" key="4">
    <source>
        <dbReference type="EMBL" id="GAY59927.1"/>
    </source>
</evidence>
<gene>
    <name evidence="4" type="ORF">CUMW_198210</name>
</gene>
<dbReference type="Proteomes" id="UP000236630">
    <property type="component" value="Unassembled WGS sequence"/>
</dbReference>
<sequence length="112" mass="12964">MHQVQANQTYKEDTKSIETQANNSSSSSVWAKTRVTSFMNEKRRFKISTRQLHQLWIAEGFIHENSEATAECYSVELVDRGFIQAMRTTSVGRQNQNVLYSWYFAADIHLQG</sequence>
<proteinExistence type="predicted"/>
<comment type="caution">
    <text evidence="4">The sequence shown here is derived from an EMBL/GenBank/DDBJ whole genome shotgun (WGS) entry which is preliminary data.</text>
</comment>
<name>A0A2H5Q5K8_CITUN</name>
<organism evidence="4 5">
    <name type="scientific">Citrus unshiu</name>
    <name type="common">Satsuma mandarin</name>
    <name type="synonym">Citrus nobilis var. unshiu</name>
    <dbReference type="NCBI Taxonomy" id="55188"/>
    <lineage>
        <taxon>Eukaryota</taxon>
        <taxon>Viridiplantae</taxon>
        <taxon>Streptophyta</taxon>
        <taxon>Embryophyta</taxon>
        <taxon>Tracheophyta</taxon>
        <taxon>Spermatophyta</taxon>
        <taxon>Magnoliopsida</taxon>
        <taxon>eudicotyledons</taxon>
        <taxon>Gunneridae</taxon>
        <taxon>Pentapetalae</taxon>
        <taxon>rosids</taxon>
        <taxon>malvids</taxon>
        <taxon>Sapindales</taxon>
        <taxon>Rutaceae</taxon>
        <taxon>Aurantioideae</taxon>
        <taxon>Citrus</taxon>
    </lineage>
</organism>
<evidence type="ECO:0000259" key="3">
    <source>
        <dbReference type="Pfam" id="PF23559"/>
    </source>
</evidence>
<feature type="domain" description="Disease resistance protein winged helix" evidence="3">
    <location>
        <begin position="44"/>
        <end position="93"/>
    </location>
</feature>
<keyword evidence="1" id="KW-0677">Repeat</keyword>
<reference evidence="4 5" key="1">
    <citation type="journal article" date="2017" name="Front. Genet.">
        <title>Draft sequencing of the heterozygous diploid genome of Satsuma (Citrus unshiu Marc.) using a hybrid assembly approach.</title>
        <authorList>
            <person name="Shimizu T."/>
            <person name="Tanizawa Y."/>
            <person name="Mochizuki T."/>
            <person name="Nagasaki H."/>
            <person name="Yoshioka T."/>
            <person name="Toyoda A."/>
            <person name="Fujiyama A."/>
            <person name="Kaminuma E."/>
            <person name="Nakamura Y."/>
        </authorList>
    </citation>
    <scope>NUCLEOTIDE SEQUENCE [LARGE SCALE GENOMIC DNA]</scope>
    <source>
        <strain evidence="5">cv. Miyagawa wase</strain>
    </source>
</reference>
<dbReference type="InterPro" id="IPR058922">
    <property type="entry name" value="WHD_DRP"/>
</dbReference>
<dbReference type="Pfam" id="PF23559">
    <property type="entry name" value="WHD_DRP"/>
    <property type="match status" value="1"/>
</dbReference>